<dbReference type="Gene3D" id="3.40.50.150">
    <property type="entry name" value="Vaccinia Virus protein VP39"/>
    <property type="match status" value="1"/>
</dbReference>
<dbReference type="InterPro" id="IPR029063">
    <property type="entry name" value="SAM-dependent_MTases_sf"/>
</dbReference>
<sequence length="276" mass="30491">MGIQTAIDSTTDFTSIKAKQNVAWGSGDYSKVGVTLQITGEELAEAMDMMPDAKVLDVAAGNGNATLAFARRFCNVTSTDYVEALLEASSQRAKAEDLFVTYKVADAENLPFKDQSFDAVVSTFGVMFTPNQQQSAAELQRVVKHGGKIGMANWTPESFIGLLFKTIGKHVPPPAGVQSPALWGSQNWVEDTLGVNCDITSFRRKNFMFRYRSAEHFLEYFRTFYGPMQKAFDALDTEGQAALRNDIMALIKTFDISTNETLCISSEYAEIIAQRH</sequence>
<dbReference type="RefSeq" id="WP_074739023.1">
    <property type="nucleotide sequence ID" value="NZ_FNNP01000012.1"/>
</dbReference>
<reference evidence="3" key="1">
    <citation type="submission" date="2016-10" db="EMBL/GenBank/DDBJ databases">
        <authorList>
            <person name="Varghese N."/>
            <person name="Submissions S."/>
        </authorList>
    </citation>
    <scope>NUCLEOTIDE SEQUENCE [LARGE SCALE GENOMIC DNA]</scope>
    <source>
        <strain evidence="3">DSM 27839</strain>
    </source>
</reference>
<keyword evidence="2" id="KW-0808">Transferase</keyword>
<dbReference type="GO" id="GO:0008757">
    <property type="term" value="F:S-adenosylmethionine-dependent methyltransferase activity"/>
    <property type="evidence" value="ECO:0007669"/>
    <property type="project" value="InterPro"/>
</dbReference>
<name>A0A1H3EWC6_9RHOB</name>
<dbReference type="InterPro" id="IPR013216">
    <property type="entry name" value="Methyltransf_11"/>
</dbReference>
<dbReference type="AlphaFoldDB" id="A0A1H3EWC6"/>
<dbReference type="CDD" id="cd02440">
    <property type="entry name" value="AdoMet_MTases"/>
    <property type="match status" value="1"/>
</dbReference>
<dbReference type="STRING" id="985054.SAMN05444358_11261"/>
<proteinExistence type="predicted"/>
<keyword evidence="2" id="KW-0489">Methyltransferase</keyword>
<feature type="domain" description="Methyltransferase type 11" evidence="1">
    <location>
        <begin position="56"/>
        <end position="149"/>
    </location>
</feature>
<dbReference type="PANTHER" id="PTHR43591">
    <property type="entry name" value="METHYLTRANSFERASE"/>
    <property type="match status" value="1"/>
</dbReference>
<evidence type="ECO:0000313" key="3">
    <source>
        <dbReference type="Proteomes" id="UP000183400"/>
    </source>
</evidence>
<keyword evidence="3" id="KW-1185">Reference proteome</keyword>
<evidence type="ECO:0000259" key="1">
    <source>
        <dbReference type="Pfam" id="PF08241"/>
    </source>
</evidence>
<protein>
    <submittedName>
        <fullName evidence="2">Methyltransferase domain-containing protein</fullName>
    </submittedName>
</protein>
<evidence type="ECO:0000313" key="2">
    <source>
        <dbReference type="EMBL" id="SDX82229.1"/>
    </source>
</evidence>
<dbReference type="OrthoDB" id="8153637at2"/>
<dbReference type="PANTHER" id="PTHR43591:SF24">
    <property type="entry name" value="2-METHOXY-6-POLYPRENYL-1,4-BENZOQUINOL METHYLASE, MITOCHONDRIAL"/>
    <property type="match status" value="1"/>
</dbReference>
<dbReference type="SUPFAM" id="SSF53335">
    <property type="entry name" value="S-adenosyl-L-methionine-dependent methyltransferases"/>
    <property type="match status" value="1"/>
</dbReference>
<dbReference type="Pfam" id="PF08241">
    <property type="entry name" value="Methyltransf_11"/>
    <property type="match status" value="1"/>
</dbReference>
<accession>A0A1H3EWC6</accession>
<organism evidence="2 3">
    <name type="scientific">Ruegeria halocynthiae</name>
    <dbReference type="NCBI Taxonomy" id="985054"/>
    <lineage>
        <taxon>Bacteria</taxon>
        <taxon>Pseudomonadati</taxon>
        <taxon>Pseudomonadota</taxon>
        <taxon>Alphaproteobacteria</taxon>
        <taxon>Rhodobacterales</taxon>
        <taxon>Roseobacteraceae</taxon>
        <taxon>Ruegeria</taxon>
    </lineage>
</organism>
<dbReference type="EMBL" id="FNNP01000012">
    <property type="protein sequence ID" value="SDX82229.1"/>
    <property type="molecule type" value="Genomic_DNA"/>
</dbReference>
<dbReference type="GO" id="GO:0032259">
    <property type="term" value="P:methylation"/>
    <property type="evidence" value="ECO:0007669"/>
    <property type="project" value="UniProtKB-KW"/>
</dbReference>
<gene>
    <name evidence="2" type="ORF">SAMN05444358_11261</name>
</gene>
<dbReference type="Proteomes" id="UP000183400">
    <property type="component" value="Unassembled WGS sequence"/>
</dbReference>